<keyword evidence="3" id="KW-0732">Signal</keyword>
<dbReference type="GO" id="GO:0016491">
    <property type="term" value="F:oxidoreductase activity"/>
    <property type="evidence" value="ECO:0007669"/>
    <property type="project" value="UniProtKB-KW"/>
</dbReference>
<organism evidence="6 7">
    <name type="scientific">Sporothrix brasiliensis 5110</name>
    <dbReference type="NCBI Taxonomy" id="1398154"/>
    <lineage>
        <taxon>Eukaryota</taxon>
        <taxon>Fungi</taxon>
        <taxon>Dikarya</taxon>
        <taxon>Ascomycota</taxon>
        <taxon>Pezizomycotina</taxon>
        <taxon>Sordariomycetes</taxon>
        <taxon>Sordariomycetidae</taxon>
        <taxon>Ophiostomatales</taxon>
        <taxon>Ophiostomataceae</taxon>
        <taxon>Sporothrix</taxon>
    </lineage>
</organism>
<protein>
    <submittedName>
        <fullName evidence="6">Tyrosinase</fullName>
    </submittedName>
</protein>
<accession>A0A0C2IEJ5</accession>
<evidence type="ECO:0000256" key="2">
    <source>
        <dbReference type="ARBA" id="ARBA00023002"/>
    </source>
</evidence>
<comment type="caution">
    <text evidence="6">The sequence shown here is derived from an EMBL/GenBank/DDBJ whole genome shotgun (WGS) entry which is preliminary data.</text>
</comment>
<evidence type="ECO:0000259" key="4">
    <source>
        <dbReference type="PROSITE" id="PS00497"/>
    </source>
</evidence>
<dbReference type="GO" id="GO:0046872">
    <property type="term" value="F:metal ion binding"/>
    <property type="evidence" value="ECO:0007669"/>
    <property type="project" value="UniProtKB-KW"/>
</dbReference>
<feature type="domain" description="Tyrosinase copper-binding" evidence="5">
    <location>
        <begin position="315"/>
        <end position="326"/>
    </location>
</feature>
<dbReference type="InterPro" id="IPR008922">
    <property type="entry name" value="Di-copper_centre_dom_sf"/>
</dbReference>
<dbReference type="Pfam" id="PF00264">
    <property type="entry name" value="Tyrosinase"/>
    <property type="match status" value="1"/>
</dbReference>
<dbReference type="OrthoDB" id="6132182at2759"/>
<dbReference type="GeneID" id="63678218"/>
<evidence type="ECO:0000256" key="1">
    <source>
        <dbReference type="ARBA" id="ARBA00022723"/>
    </source>
</evidence>
<dbReference type="InterPro" id="IPR002227">
    <property type="entry name" value="Tyrosinase_Cu-bd"/>
</dbReference>
<dbReference type="VEuPathDB" id="FungiDB:SPBR_05020"/>
<sequence length="393" mass="42541">MVQFAPFVLLATAASLVAGAPAPIPDVEASTPAAGSGSAAAYTDAVLDLQRNGRKQLDEALAKSTTCTKDKLAIRREYGDLTKEERKSYVDAMLCLMSKPPKLTQFPGVTNRYEDFVAVHVNQTLSIHGTGNFLSWHRYYTWAFEKALQTECGYNGTQPYWDWGRWAKDPLSSPIFDGSDTSLSGNGQKIAQHKGQSFGPAGDGGGCVTSGPFKNMSIHLGPFAAETDPTPARNPQADGMGKNTRCLRRDMSNYLTSHYGRTEDIAALITNSKTIGPFQDTMQSTSPTGGMGVHGVGHFTIAGDPGADFYQSPNDPGFWVHHGMIDRTWSIWQTQQLANRTNVIAGGTSLLGFGRLQSLDDIIDLGVAGVDGKTYKIRELTSTVDGPFCYTYE</sequence>
<feature type="domain" description="Tyrosinase copper-binding" evidence="4">
    <location>
        <begin position="128"/>
        <end position="145"/>
    </location>
</feature>
<dbReference type="PANTHER" id="PTHR11474">
    <property type="entry name" value="TYROSINASE FAMILY MEMBER"/>
    <property type="match status" value="1"/>
</dbReference>
<dbReference type="PROSITE" id="PS00497">
    <property type="entry name" value="TYROSINASE_1"/>
    <property type="match status" value="1"/>
</dbReference>
<reference evidence="6 7" key="1">
    <citation type="journal article" date="2014" name="BMC Genomics">
        <title>Comparative genomics of the major fungal agents of human and animal Sporotrichosis: Sporothrix schenckii and Sporothrix brasiliensis.</title>
        <authorList>
            <person name="Teixeira M.M."/>
            <person name="de Almeida L.G."/>
            <person name="Kubitschek-Barreira P."/>
            <person name="Alves F.L."/>
            <person name="Kioshima E.S."/>
            <person name="Abadio A.K."/>
            <person name="Fernandes L."/>
            <person name="Derengowski L.S."/>
            <person name="Ferreira K.S."/>
            <person name="Souza R.C."/>
            <person name="Ruiz J.C."/>
            <person name="de Andrade N.C."/>
            <person name="Paes H.C."/>
            <person name="Nicola A.M."/>
            <person name="Albuquerque P."/>
            <person name="Gerber A.L."/>
            <person name="Martins V.P."/>
            <person name="Peconick L.D."/>
            <person name="Neto A.V."/>
            <person name="Chaucanez C.B."/>
            <person name="Silva P.A."/>
            <person name="Cunha O.L."/>
            <person name="de Oliveira F.F."/>
            <person name="dos Santos T.C."/>
            <person name="Barros A.L."/>
            <person name="Soares M.A."/>
            <person name="de Oliveira L.M."/>
            <person name="Marini M.M."/>
            <person name="Villalobos-Duno H."/>
            <person name="Cunha M.M."/>
            <person name="de Hoog S."/>
            <person name="da Silveira J.F."/>
            <person name="Henrissat B."/>
            <person name="Nino-Vega G.A."/>
            <person name="Cisalpino P.S."/>
            <person name="Mora-Montes H.M."/>
            <person name="Almeida S.R."/>
            <person name="Stajich J.E."/>
            <person name="Lopes-Bezerra L.M."/>
            <person name="Vasconcelos A.T."/>
            <person name="Felipe M.S."/>
        </authorList>
    </citation>
    <scope>NUCLEOTIDE SEQUENCE [LARGE SCALE GENOMIC DNA]</scope>
    <source>
        <strain evidence="6 7">5110</strain>
    </source>
</reference>
<evidence type="ECO:0000313" key="7">
    <source>
        <dbReference type="Proteomes" id="UP000031575"/>
    </source>
</evidence>
<dbReference type="EMBL" id="AWTV01000010">
    <property type="protein sequence ID" value="KIH87661.1"/>
    <property type="molecule type" value="Genomic_DNA"/>
</dbReference>
<evidence type="ECO:0000313" key="6">
    <source>
        <dbReference type="EMBL" id="KIH87661.1"/>
    </source>
</evidence>
<dbReference type="Proteomes" id="UP000031575">
    <property type="component" value="Unassembled WGS sequence"/>
</dbReference>
<keyword evidence="2" id="KW-0560">Oxidoreductase</keyword>
<proteinExistence type="predicted"/>
<dbReference type="RefSeq" id="XP_040615671.1">
    <property type="nucleotide sequence ID" value="XM_040763297.1"/>
</dbReference>
<feature type="signal peptide" evidence="3">
    <location>
        <begin position="1"/>
        <end position="19"/>
    </location>
</feature>
<keyword evidence="1" id="KW-0479">Metal-binding</keyword>
<dbReference type="SUPFAM" id="SSF48056">
    <property type="entry name" value="Di-copper centre-containing domain"/>
    <property type="match status" value="1"/>
</dbReference>
<dbReference type="PANTHER" id="PTHR11474:SF125">
    <property type="entry name" value="N-ACETYL-6-HYDROXYTRYPTOPHAN OXIDASE IVOB-RELATED"/>
    <property type="match status" value="1"/>
</dbReference>
<dbReference type="InterPro" id="IPR050316">
    <property type="entry name" value="Tyrosinase/Hemocyanin"/>
</dbReference>
<evidence type="ECO:0000259" key="5">
    <source>
        <dbReference type="PROSITE" id="PS00498"/>
    </source>
</evidence>
<dbReference type="PROSITE" id="PS00498">
    <property type="entry name" value="TYROSINASE_2"/>
    <property type="match status" value="1"/>
</dbReference>
<feature type="chain" id="PRO_5002150424" evidence="3">
    <location>
        <begin position="20"/>
        <end position="393"/>
    </location>
</feature>
<gene>
    <name evidence="6" type="ORF">SPBR_05020</name>
</gene>
<evidence type="ECO:0000256" key="3">
    <source>
        <dbReference type="SAM" id="SignalP"/>
    </source>
</evidence>
<dbReference type="Gene3D" id="1.10.1280.10">
    <property type="entry name" value="Di-copper center containing domain from catechol oxidase"/>
    <property type="match status" value="1"/>
</dbReference>
<dbReference type="HOGENOM" id="CLU_035914_0_0_1"/>
<name>A0A0C2IEJ5_9PEZI</name>
<keyword evidence="7" id="KW-1185">Reference proteome</keyword>
<dbReference type="AlphaFoldDB" id="A0A0C2IEJ5"/>
<dbReference type="PRINTS" id="PR00092">
    <property type="entry name" value="TYROSINASE"/>
</dbReference>